<sequence length="98" mass="11120">MKRYAKNITCSCDTLRPLIDIAGNLVRIYVWMIILAAIITLVRAGRPEAWIFVKLGLALIAAQLAVTWAQGRRDMGDADPYRIRRLARANRFAARRAH</sequence>
<dbReference type="RefSeq" id="WP_264772594.1">
    <property type="nucleotide sequence ID" value="NZ_JAPDOG010000014.1"/>
</dbReference>
<feature type="transmembrane region" description="Helical" evidence="1">
    <location>
        <begin position="21"/>
        <end position="43"/>
    </location>
</feature>
<dbReference type="EMBL" id="JAPDOG010000014">
    <property type="protein sequence ID" value="MCW3782961.1"/>
    <property type="molecule type" value="Genomic_DNA"/>
</dbReference>
<name>A0ABT3J5I9_9RHOB</name>
<evidence type="ECO:0000313" key="3">
    <source>
        <dbReference type="Proteomes" id="UP001207582"/>
    </source>
</evidence>
<reference evidence="2 3" key="1">
    <citation type="submission" date="2022-10" db="EMBL/GenBank/DDBJ databases">
        <title>Defluviimonas sp. CAU 1641 isolated from mud.</title>
        <authorList>
            <person name="Kim W."/>
        </authorList>
    </citation>
    <scope>NUCLEOTIDE SEQUENCE [LARGE SCALE GENOMIC DNA]</scope>
    <source>
        <strain evidence="2 3">CAU 1641</strain>
    </source>
</reference>
<keyword evidence="1" id="KW-0812">Transmembrane</keyword>
<keyword evidence="1" id="KW-0472">Membrane</keyword>
<protein>
    <submittedName>
        <fullName evidence="2">Uncharacterized protein</fullName>
    </submittedName>
</protein>
<comment type="caution">
    <text evidence="2">The sequence shown here is derived from an EMBL/GenBank/DDBJ whole genome shotgun (WGS) entry which is preliminary data.</text>
</comment>
<keyword evidence="1" id="KW-1133">Transmembrane helix</keyword>
<dbReference type="Proteomes" id="UP001207582">
    <property type="component" value="Unassembled WGS sequence"/>
</dbReference>
<organism evidence="2 3">
    <name type="scientific">Defluviimonas salinarum</name>
    <dbReference type="NCBI Taxonomy" id="2992147"/>
    <lineage>
        <taxon>Bacteria</taxon>
        <taxon>Pseudomonadati</taxon>
        <taxon>Pseudomonadota</taxon>
        <taxon>Alphaproteobacteria</taxon>
        <taxon>Rhodobacterales</taxon>
        <taxon>Paracoccaceae</taxon>
        <taxon>Albidovulum</taxon>
    </lineage>
</organism>
<feature type="transmembrane region" description="Helical" evidence="1">
    <location>
        <begin position="49"/>
        <end position="69"/>
    </location>
</feature>
<accession>A0ABT3J5I9</accession>
<evidence type="ECO:0000256" key="1">
    <source>
        <dbReference type="SAM" id="Phobius"/>
    </source>
</evidence>
<proteinExistence type="predicted"/>
<gene>
    <name evidence="2" type="ORF">OM960_15540</name>
</gene>
<evidence type="ECO:0000313" key="2">
    <source>
        <dbReference type="EMBL" id="MCW3782961.1"/>
    </source>
</evidence>
<keyword evidence="3" id="KW-1185">Reference proteome</keyword>